<dbReference type="GeneID" id="106064318"/>
<organism evidence="4 5">
    <name type="scientific">Biomphalaria glabrata</name>
    <name type="common">Bloodfluke planorb</name>
    <name type="synonym">Freshwater snail</name>
    <dbReference type="NCBI Taxonomy" id="6526"/>
    <lineage>
        <taxon>Eukaryota</taxon>
        <taxon>Metazoa</taxon>
        <taxon>Spiralia</taxon>
        <taxon>Lophotrochozoa</taxon>
        <taxon>Mollusca</taxon>
        <taxon>Gastropoda</taxon>
        <taxon>Heterobranchia</taxon>
        <taxon>Euthyneura</taxon>
        <taxon>Panpulmonata</taxon>
        <taxon>Hygrophila</taxon>
        <taxon>Lymnaeoidea</taxon>
        <taxon>Planorbidae</taxon>
        <taxon>Biomphalaria</taxon>
    </lineage>
</organism>
<dbReference type="Proteomes" id="UP001165740">
    <property type="component" value="Chromosome 5"/>
</dbReference>
<keyword evidence="4" id="KW-1185">Reference proteome</keyword>
<dbReference type="PANTHER" id="PTHR16206:SF4">
    <property type="entry name" value="PROTEIN LET-99"/>
    <property type="match status" value="1"/>
</dbReference>
<dbReference type="Gene3D" id="1.10.10.10">
    <property type="entry name" value="Winged helix-like DNA-binding domain superfamily/Winged helix DNA-binding domain"/>
    <property type="match status" value="1"/>
</dbReference>
<dbReference type="InterPro" id="IPR000591">
    <property type="entry name" value="DEP_dom"/>
</dbReference>
<accession>A0A9W3AC02</accession>
<feature type="region of interest" description="Disordered" evidence="2">
    <location>
        <begin position="644"/>
        <end position="717"/>
    </location>
</feature>
<dbReference type="InterPro" id="IPR008936">
    <property type="entry name" value="Rho_GTPase_activation_prot"/>
</dbReference>
<keyword evidence="1" id="KW-0175">Coiled coil</keyword>
<evidence type="ECO:0000256" key="2">
    <source>
        <dbReference type="SAM" id="MobiDB-lite"/>
    </source>
</evidence>
<name>A0A9W3AC02_BIOGL</name>
<dbReference type="InterPro" id="IPR036390">
    <property type="entry name" value="WH_DNA-bd_sf"/>
</dbReference>
<evidence type="ECO:0000259" key="3">
    <source>
        <dbReference type="PROSITE" id="PS50186"/>
    </source>
</evidence>
<feature type="compositionally biased region" description="Basic and acidic residues" evidence="2">
    <location>
        <begin position="549"/>
        <end position="559"/>
    </location>
</feature>
<feature type="region of interest" description="Disordered" evidence="2">
    <location>
        <begin position="133"/>
        <end position="154"/>
    </location>
</feature>
<feature type="compositionally biased region" description="Polar residues" evidence="2">
    <location>
        <begin position="658"/>
        <end position="671"/>
    </location>
</feature>
<gene>
    <name evidence="5" type="primary">LOC106064318</name>
</gene>
<proteinExistence type="predicted"/>
<dbReference type="SMART" id="SM00049">
    <property type="entry name" value="DEP"/>
    <property type="match status" value="1"/>
</dbReference>
<feature type="compositionally biased region" description="Low complexity" evidence="2">
    <location>
        <begin position="647"/>
        <end position="657"/>
    </location>
</feature>
<evidence type="ECO:0000313" key="4">
    <source>
        <dbReference type="Proteomes" id="UP001165740"/>
    </source>
</evidence>
<evidence type="ECO:0000313" key="5">
    <source>
        <dbReference type="RefSeq" id="XP_055884678.1"/>
    </source>
</evidence>
<dbReference type="SUPFAM" id="SSF46785">
    <property type="entry name" value="Winged helix' DNA-binding domain"/>
    <property type="match status" value="1"/>
</dbReference>
<feature type="region of interest" description="Disordered" evidence="2">
    <location>
        <begin position="549"/>
        <end position="581"/>
    </location>
</feature>
<dbReference type="PANTHER" id="PTHR16206">
    <property type="entry name" value="DEP DOMAIN-CONTAINING"/>
    <property type="match status" value="1"/>
</dbReference>
<feature type="compositionally biased region" description="Polar residues" evidence="2">
    <location>
        <begin position="561"/>
        <end position="571"/>
    </location>
</feature>
<dbReference type="PROSITE" id="PS50186">
    <property type="entry name" value="DEP"/>
    <property type="match status" value="1"/>
</dbReference>
<dbReference type="OMA" id="HRRHMRT"/>
<dbReference type="GO" id="GO:0035556">
    <property type="term" value="P:intracellular signal transduction"/>
    <property type="evidence" value="ECO:0007669"/>
    <property type="project" value="InterPro"/>
</dbReference>
<dbReference type="Pfam" id="PF00610">
    <property type="entry name" value="DEP"/>
    <property type="match status" value="1"/>
</dbReference>
<dbReference type="InterPro" id="IPR036388">
    <property type="entry name" value="WH-like_DNA-bd_sf"/>
</dbReference>
<sequence length="1001" mass="114487">MELTRNTQDSAYCGPYKATRLWNDVIFAFRQYVPCGKHRRYMKTFDNCFSGTSAAEWLLHYLKNNNNFNEEVSRQKALSLLNKLYKAGIFEEVKVTKSMRHKQDVQENRLYRFLPASPSKMKIYRLPLAPRNDSGINRPPLKDHSINKPEKPLYHKDKDAPFQAKEVACTVEQKPISKLSRKISILKKEKGVKEEERNKQDTEKESYPPCHLVTRILTTREIKDTWKTIFIHRLQKTLSVRQLTGIITEEEIDGYNIMHNCIYLNKSGIVTNLDAKDHLPQWVMSAMKCLARWPEPPEPGLPNYPGFEKDVFGVVKDYFLGLDEPLIPYIYYDVFINVFVMAGNSQPRHSSPHHTGQGEASMGSSLWTSASLENIILNFTRKYCLLDNTDHTFGTNEDLQSIGLSRQHFGTQEDLRFVSHMDKSYLSYNNRKVFPSTDGMDKIREGHKSTDHFPNVDIFPTMTSFKSCHALSKTTHSAGEAWPVSHLDRSTIRKYGSTPNLKVSRYETAFGPDNRTVTRIFYQNGMTTDYGHDEEDDLYQLPLDRTGNKEKQTSADLERSPGSSQVNQIQSPPHKFLPRSKSQYDVTNQSCDMTENKSLLNIKHNTSYTSVNRHSSFISHNESISKKKSLSHQNLNDMELCEKDMSHSVSSSPASGSLGPNKSLTQISRTPSLVKAYGPGYRPVKSSEEEGTSLLRRNRTQRQRPVSLTEAEKGSSLAVTTENLPVIENGEASLPRPYSDTVSTHLLSPKSHAVTPDLHLSYITPFFSTNKVQSCENNFLNFPRNGLFEERAKNSLQMVSLLLPPANRRKLHLLFKMMTKMNSNPNLFLDYTQTTRSLLLSTFYKGIIHSQEDSELDNVLVLQLVSFMLDFYDDIFTPPSEIKAQVSNRLKIMQRPQVVYSPRPDRTVRFCQQTTVTDYENQRISTSQSALAQLLEGIVANDHLDTKTKKKHLKQFQRTYPTIYAQRFPTPESEAAVVTLKPKERKPSKSGPLNRLKGLRL</sequence>
<dbReference type="AlphaFoldDB" id="A0A9W3AC02"/>
<feature type="region of interest" description="Disordered" evidence="2">
    <location>
        <begin position="977"/>
        <end position="1001"/>
    </location>
</feature>
<protein>
    <submittedName>
        <fullName evidence="5">DEP domain-containing protein 1A-like</fullName>
    </submittedName>
</protein>
<feature type="compositionally biased region" description="Basic and acidic residues" evidence="2">
    <location>
        <begin position="140"/>
        <end position="154"/>
    </location>
</feature>
<feature type="domain" description="DEP" evidence="3">
    <location>
        <begin position="44"/>
        <end position="115"/>
    </location>
</feature>
<reference evidence="5" key="1">
    <citation type="submission" date="2025-08" db="UniProtKB">
        <authorList>
            <consortium name="RefSeq"/>
        </authorList>
    </citation>
    <scope>IDENTIFICATION</scope>
</reference>
<dbReference type="SUPFAM" id="SSF48350">
    <property type="entry name" value="GTPase activation domain, GAP"/>
    <property type="match status" value="1"/>
</dbReference>
<dbReference type="RefSeq" id="XP_055884678.1">
    <property type="nucleotide sequence ID" value="XM_056028703.1"/>
</dbReference>
<evidence type="ECO:0000256" key="1">
    <source>
        <dbReference type="SAM" id="Coils"/>
    </source>
</evidence>
<dbReference type="OrthoDB" id="524326at2759"/>
<feature type="coiled-coil region" evidence="1">
    <location>
        <begin position="176"/>
        <end position="205"/>
    </location>
</feature>